<comment type="catalytic activity">
    <reaction evidence="12">
        <text>glucuronate acceptor + UDP-alpha-D-glucuronate = acceptor beta-D-glucuronoside + UDP + H(+)</text>
        <dbReference type="Rhea" id="RHEA:21032"/>
        <dbReference type="ChEBI" id="CHEBI:15378"/>
        <dbReference type="ChEBI" id="CHEBI:58052"/>
        <dbReference type="ChEBI" id="CHEBI:58223"/>
        <dbReference type="ChEBI" id="CHEBI:132367"/>
        <dbReference type="ChEBI" id="CHEBI:132368"/>
        <dbReference type="EC" id="2.4.1.17"/>
    </reaction>
</comment>
<reference evidence="13" key="1">
    <citation type="submission" date="2014-09" db="EMBL/GenBank/DDBJ databases">
        <authorList>
            <person name="Magalhaes I.L.F."/>
            <person name="Oliveira U."/>
            <person name="Santos F.R."/>
            <person name="Vidigal T.H.D.A."/>
            <person name="Brescovit A.D."/>
            <person name="Santos A.J."/>
        </authorList>
    </citation>
    <scope>NUCLEOTIDE SEQUENCE</scope>
</reference>
<feature type="transmembrane region" description="Helical" evidence="12">
    <location>
        <begin position="485"/>
        <end position="507"/>
    </location>
</feature>
<accession>A0A0K8SR35</accession>
<evidence type="ECO:0000256" key="10">
    <source>
        <dbReference type="ARBA" id="ARBA00046288"/>
    </source>
</evidence>
<evidence type="ECO:0000256" key="7">
    <source>
        <dbReference type="ARBA" id="ARBA00022989"/>
    </source>
</evidence>
<keyword evidence="7 12" id="KW-1133">Transmembrane helix</keyword>
<evidence type="ECO:0000313" key="13">
    <source>
        <dbReference type="EMBL" id="JAG55250.1"/>
    </source>
</evidence>
<dbReference type="AlphaFoldDB" id="A0A0K8SR35"/>
<evidence type="ECO:0000256" key="5">
    <source>
        <dbReference type="ARBA" id="ARBA00022692"/>
    </source>
</evidence>
<keyword evidence="4 11" id="KW-0808">Transferase</keyword>
<dbReference type="EMBL" id="GBRD01010574">
    <property type="protein sequence ID" value="JAG55250.1"/>
    <property type="molecule type" value="Transcribed_RNA"/>
</dbReference>
<keyword evidence="9" id="KW-0325">Glycoprotein</keyword>
<dbReference type="GO" id="GO:0016020">
    <property type="term" value="C:membrane"/>
    <property type="evidence" value="ECO:0007669"/>
    <property type="project" value="UniProtKB-SubCell"/>
</dbReference>
<evidence type="ECO:0000256" key="6">
    <source>
        <dbReference type="ARBA" id="ARBA00022824"/>
    </source>
</evidence>
<keyword evidence="8 12" id="KW-0472">Membrane</keyword>
<dbReference type="EC" id="2.4.1.17" evidence="12"/>
<dbReference type="CDD" id="cd03784">
    <property type="entry name" value="GT1_Gtf-like"/>
    <property type="match status" value="1"/>
</dbReference>
<protein>
    <recommendedName>
        <fullName evidence="12">UDP-glucuronosyltransferase</fullName>
        <ecNumber evidence="12">2.4.1.17</ecNumber>
    </recommendedName>
</protein>
<dbReference type="PANTHER" id="PTHR48043:SF159">
    <property type="entry name" value="EG:EG0003.4 PROTEIN-RELATED"/>
    <property type="match status" value="1"/>
</dbReference>
<evidence type="ECO:0000256" key="12">
    <source>
        <dbReference type="RuleBase" id="RU362059"/>
    </source>
</evidence>
<dbReference type="GO" id="GO:0005783">
    <property type="term" value="C:endoplasmic reticulum"/>
    <property type="evidence" value="ECO:0007669"/>
    <property type="project" value="UniProtKB-SubCell"/>
</dbReference>
<dbReference type="InterPro" id="IPR050271">
    <property type="entry name" value="UDP-glycosyltransferase"/>
</dbReference>
<keyword evidence="5 12" id="KW-0812">Transmembrane</keyword>
<name>A0A0K8SR35_LYGHE</name>
<sequence>MLVRAPPIMDWLRFALILSLGLLQVSQSAKILGFFSMTAPSHHIAIQPVLRELAAKGHQIDFYSTIPLKSPHKNIREVKLPSRMMKAQQSFRFKDFASVPHFMTSYIMYKMGMNNMEGIAETPEFVELIQSDRKYDLVIGEFYFVNEDGAALVHKFKVPGVVIHPLGDCAWVNELAGLPDNPSYMIDFKSLYTDRTMNLFQRLYNTYTTLATNLVSYYFTTFPLQSLMDRAYNYSGWETRPRLPLLVSDMALVLTNSHHSVGYSFPKAPHVKEVGGININPNKPLPKDLQTLMDSAKDGVIYFSLGSVVDMAEIMEDGAFDAFVNVFKGLKQKVLWKWKNGTDIPKIDAPNVVVSTWFPQQDILAHKNTKLFITHGGLLSMSEAVNYGVPLVGIAIFGDQPKNIVRMTTAGYGVGLKFDNLTEPAISWSINEVLTNPSYKKEILRRQALFKDRPMKPLDEAVYWIEYVLRHGNVLQPASAKLPFYQLYLLDVFAVIALAAFVGFYVLKRIIKFALSLCRKKATVSQSKKKKQ</sequence>
<feature type="signal peptide" evidence="12">
    <location>
        <begin position="1"/>
        <end position="28"/>
    </location>
</feature>
<dbReference type="InterPro" id="IPR035595">
    <property type="entry name" value="UDP_glycos_trans_CS"/>
</dbReference>
<feature type="chain" id="PRO_5015018109" description="UDP-glucuronosyltransferase" evidence="12">
    <location>
        <begin position="29"/>
        <end position="532"/>
    </location>
</feature>
<keyword evidence="12" id="KW-0732">Signal</keyword>
<evidence type="ECO:0000256" key="3">
    <source>
        <dbReference type="ARBA" id="ARBA00022676"/>
    </source>
</evidence>
<keyword evidence="6" id="KW-0256">Endoplasmic reticulum</keyword>
<keyword evidence="3 11" id="KW-0328">Glycosyltransferase</keyword>
<dbReference type="Pfam" id="PF00201">
    <property type="entry name" value="UDPGT"/>
    <property type="match status" value="1"/>
</dbReference>
<evidence type="ECO:0000256" key="9">
    <source>
        <dbReference type="ARBA" id="ARBA00023180"/>
    </source>
</evidence>
<evidence type="ECO:0000256" key="8">
    <source>
        <dbReference type="ARBA" id="ARBA00023136"/>
    </source>
</evidence>
<dbReference type="PANTHER" id="PTHR48043">
    <property type="entry name" value="EG:EG0003.4 PROTEIN-RELATED"/>
    <property type="match status" value="1"/>
</dbReference>
<dbReference type="SUPFAM" id="SSF53756">
    <property type="entry name" value="UDP-Glycosyltransferase/glycogen phosphorylase"/>
    <property type="match status" value="1"/>
</dbReference>
<dbReference type="EMBL" id="GBRD01009717">
    <property type="protein sequence ID" value="JAG56107.1"/>
    <property type="molecule type" value="Transcribed_RNA"/>
</dbReference>
<dbReference type="InterPro" id="IPR002213">
    <property type="entry name" value="UDP_glucos_trans"/>
</dbReference>
<evidence type="ECO:0000256" key="11">
    <source>
        <dbReference type="RuleBase" id="RU003718"/>
    </source>
</evidence>
<dbReference type="Gene3D" id="3.40.50.2000">
    <property type="entry name" value="Glycogen Phosphorylase B"/>
    <property type="match status" value="2"/>
</dbReference>
<evidence type="ECO:0000256" key="2">
    <source>
        <dbReference type="ARBA" id="ARBA00009995"/>
    </source>
</evidence>
<evidence type="ECO:0000256" key="1">
    <source>
        <dbReference type="ARBA" id="ARBA00004240"/>
    </source>
</evidence>
<dbReference type="GO" id="GO:0015020">
    <property type="term" value="F:glucuronosyltransferase activity"/>
    <property type="evidence" value="ECO:0007669"/>
    <property type="project" value="UniProtKB-EC"/>
</dbReference>
<dbReference type="PROSITE" id="PS00375">
    <property type="entry name" value="UDPGT"/>
    <property type="match status" value="1"/>
</dbReference>
<dbReference type="FunFam" id="3.40.50.2000:FF:000050">
    <property type="entry name" value="UDP-glucuronosyltransferase"/>
    <property type="match status" value="1"/>
</dbReference>
<evidence type="ECO:0000256" key="4">
    <source>
        <dbReference type="ARBA" id="ARBA00022679"/>
    </source>
</evidence>
<comment type="similarity">
    <text evidence="2 11">Belongs to the UDP-glycosyltransferase family.</text>
</comment>
<comment type="subcellular location">
    <subcellularLocation>
        <location evidence="10">Endomembrane system</location>
        <topology evidence="10">Single-pass type I membrane protein</topology>
    </subcellularLocation>
    <subcellularLocation>
        <location evidence="1">Endoplasmic reticulum</location>
    </subcellularLocation>
    <subcellularLocation>
        <location evidence="12">Membrane</location>
        <topology evidence="12">Single-pass membrane protein</topology>
    </subcellularLocation>
</comment>
<organism evidence="13">
    <name type="scientific">Lygus hesperus</name>
    <name type="common">Western plant bug</name>
    <dbReference type="NCBI Taxonomy" id="30085"/>
    <lineage>
        <taxon>Eukaryota</taxon>
        <taxon>Metazoa</taxon>
        <taxon>Ecdysozoa</taxon>
        <taxon>Arthropoda</taxon>
        <taxon>Hexapoda</taxon>
        <taxon>Insecta</taxon>
        <taxon>Pterygota</taxon>
        <taxon>Neoptera</taxon>
        <taxon>Paraneoptera</taxon>
        <taxon>Hemiptera</taxon>
        <taxon>Heteroptera</taxon>
        <taxon>Panheteroptera</taxon>
        <taxon>Cimicomorpha</taxon>
        <taxon>Miridae</taxon>
        <taxon>Mirini</taxon>
        <taxon>Lygus</taxon>
    </lineage>
</organism>
<proteinExistence type="inferred from homology"/>